<evidence type="ECO:0000313" key="3">
    <source>
        <dbReference type="EMBL" id="OEV50895.1"/>
    </source>
</evidence>
<dbReference type="Proteomes" id="UP000287197">
    <property type="component" value="Unassembled WGS sequence"/>
</dbReference>
<organism evidence="5 6">
    <name type="scientific">Campylobacter jejuni</name>
    <dbReference type="NCBI Taxonomy" id="197"/>
    <lineage>
        <taxon>Bacteria</taxon>
        <taxon>Pseudomonadati</taxon>
        <taxon>Campylobacterota</taxon>
        <taxon>Epsilonproteobacteria</taxon>
        <taxon>Campylobacterales</taxon>
        <taxon>Campylobacteraceae</taxon>
        <taxon>Campylobacter</taxon>
    </lineage>
</organism>
<gene>
    <name evidence="3" type="ORF">AJY60_00360</name>
    <name evidence="2" type="ORF">AJY60_02280</name>
    <name evidence="1" type="ORF">AJY60_04185</name>
    <name evidence="5" type="ORF">C3H42_08890</name>
    <name evidence="4" type="ORF">C3I27_09840</name>
</gene>
<dbReference type="AlphaFoldDB" id="A0A1E7NLS8"/>
<evidence type="ECO:0000313" key="4">
    <source>
        <dbReference type="EMBL" id="RTI47065.1"/>
    </source>
</evidence>
<reference evidence="5 6" key="3">
    <citation type="journal article" date="2019" name="Appl. Environ. Microbiol.">
        <title>Population genetics and characterization of Campylobacter jejuni isolates in western jackdaws and game birds in Finland.</title>
        <authorList>
            <person name="Kovanen S."/>
            <person name="Rossi M."/>
            <person name="Pohja-Mykra M."/>
            <person name="Nieminen T."/>
            <person name="Raunio-Saarnisto M."/>
            <person name="Sauvala M."/>
            <person name="Fredriksson-Ahomaa M."/>
            <person name="Hanninen M.L."/>
            <person name="Kivisto R."/>
        </authorList>
    </citation>
    <scope>NUCLEOTIDE SEQUENCE [LARGE SCALE GENOMIC DNA]</scope>
    <source>
        <strain evidence="5 6">CB296</strain>
        <strain evidence="4">SO-26</strain>
    </source>
</reference>
<evidence type="ECO:0000313" key="6">
    <source>
        <dbReference type="Proteomes" id="UP000287237"/>
    </source>
</evidence>
<sequence>MEKNAINNENIQKNEILIPKRVLFDEKTLKMIEMMIPTYKDEISNTNKENEKINQMIKLAIEKMFKNDFLNKINNF</sequence>
<dbReference type="EMBL" id="MJVJ01000070">
    <property type="protein sequence ID" value="OEV48293.1"/>
    <property type="molecule type" value="Genomic_DNA"/>
</dbReference>
<evidence type="ECO:0000313" key="5">
    <source>
        <dbReference type="EMBL" id="RTJ94580.1"/>
    </source>
</evidence>
<dbReference type="EMBL" id="PQZD01000012">
    <property type="protein sequence ID" value="RTI47065.1"/>
    <property type="molecule type" value="Genomic_DNA"/>
</dbReference>
<dbReference type="EMBL" id="PRCK01000011">
    <property type="protein sequence ID" value="RTJ94580.1"/>
    <property type="molecule type" value="Genomic_DNA"/>
</dbReference>
<dbReference type="Proteomes" id="UP000287237">
    <property type="component" value="Unassembled WGS sequence"/>
</dbReference>
<name>A0A1E7NLS8_CAMJU</name>
<reference evidence="1 7" key="1">
    <citation type="submission" date="2016-09" db="EMBL/GenBank/DDBJ databases">
        <title>Campylobacter from American crows.</title>
        <authorList>
            <person name="Weis A.M."/>
            <person name="Weimer B.C."/>
            <person name="Townsend A.K."/>
            <person name="Taff C."/>
        </authorList>
    </citation>
    <scope>NUCLEOTIDE SEQUENCE [LARGE SCALE GENOMIC DNA]</scope>
    <source>
        <strain evidence="1 7">BCW_3791</strain>
    </source>
</reference>
<evidence type="ECO:0000313" key="2">
    <source>
        <dbReference type="EMBL" id="OEV49125.1"/>
    </source>
</evidence>
<proteinExistence type="predicted"/>
<accession>A0A1E7NLS8</accession>
<dbReference type="EMBL" id="MJVJ01000050">
    <property type="protein sequence ID" value="OEV49125.1"/>
    <property type="molecule type" value="Genomic_DNA"/>
</dbReference>
<evidence type="ECO:0000313" key="1">
    <source>
        <dbReference type="EMBL" id="OEV48293.1"/>
    </source>
</evidence>
<protein>
    <submittedName>
        <fullName evidence="5">Mobilization protein</fullName>
    </submittedName>
</protein>
<dbReference type="RefSeq" id="WP_052950071.1">
    <property type="nucleotide sequence ID" value="NZ_CAKJUK010000003.1"/>
</dbReference>
<evidence type="ECO:0000313" key="7">
    <source>
        <dbReference type="Proteomes" id="UP000865560"/>
    </source>
</evidence>
<reference evidence="4" key="2">
    <citation type="submission" date="2018-01" db="EMBL/GenBank/DDBJ databases">
        <authorList>
            <person name="Kovanen S."/>
            <person name="Nieminen T."/>
            <person name="Pohja-Mykra M."/>
            <person name="Raunio-Saarnisto M."/>
            <person name="Sauvala M."/>
            <person name="Fredriksson-Ahomaa M."/>
            <person name="Hanninen M.-L."/>
            <person name="Kivisto R."/>
        </authorList>
    </citation>
    <scope>NUCLEOTIDE SEQUENCE</scope>
    <source>
        <strain evidence="4">SO-26</strain>
    </source>
</reference>
<dbReference type="Proteomes" id="UP000865560">
    <property type="component" value="Unassembled WGS sequence"/>
</dbReference>
<comment type="caution">
    <text evidence="5">The sequence shown here is derived from an EMBL/GenBank/DDBJ whole genome shotgun (WGS) entry which is preliminary data.</text>
</comment>
<dbReference type="EMBL" id="MJVJ01000024">
    <property type="protein sequence ID" value="OEV50895.1"/>
    <property type="molecule type" value="Genomic_DNA"/>
</dbReference>